<evidence type="ECO:0000256" key="1">
    <source>
        <dbReference type="SAM" id="SignalP"/>
    </source>
</evidence>
<proteinExistence type="predicted"/>
<organism evidence="3 4">
    <name type="scientific">Lactobacillus amylovorus</name>
    <dbReference type="NCBI Taxonomy" id="1604"/>
    <lineage>
        <taxon>Bacteria</taxon>
        <taxon>Bacillati</taxon>
        <taxon>Bacillota</taxon>
        <taxon>Bacilli</taxon>
        <taxon>Lactobacillales</taxon>
        <taxon>Lactobacillaceae</taxon>
        <taxon>Lactobacillus</taxon>
    </lineage>
</organism>
<reference evidence="3 4" key="1">
    <citation type="submission" date="2018-06" db="EMBL/GenBank/DDBJ databases">
        <title>Complete genome sequnece of Lactobacillus amylovorus PMRA3.</title>
        <authorList>
            <person name="Nam Y.-D."/>
            <person name="Chung W.-H."/>
            <person name="Park Y.S."/>
            <person name="Kang J."/>
        </authorList>
    </citation>
    <scope>NUCLEOTIDE SEQUENCE [LARGE SCALE GENOMIC DNA]</scope>
    <source>
        <strain evidence="3 4">PMRA3</strain>
    </source>
</reference>
<dbReference type="InterPro" id="IPR024968">
    <property type="entry name" value="SlpA_C_lactobacillus"/>
</dbReference>
<evidence type="ECO:0000259" key="2">
    <source>
        <dbReference type="Pfam" id="PF03217"/>
    </source>
</evidence>
<feature type="signal peptide" evidence="1">
    <location>
        <begin position="1"/>
        <end position="30"/>
    </location>
</feature>
<keyword evidence="1" id="KW-0732">Signal</keyword>
<sequence length="240" mass="27833">MKHSKKYLNFYIAVLMVVSFLCFFSQNTSAATYTGTLNHNTHVYDKSGKRKTSYKKLFKGEKVTLVGNLTSKTVTNPYTSMPYTRSQYDGLPVNAPFYFFVNDYGQPKKMCYVSYRMIKKQPYYNMGQGNYVKAANVGHIGKYAVYATELTLTVKRDAHLYNYAGNPISQMVKKGQKVRVDALLNLKNYNVSSRVYCFYRIKGTQTYIYANDTKRPRIDLQFAETIENRQKEQDRLHSKN</sequence>
<gene>
    <name evidence="3" type="ORF">DM298_01985</name>
</gene>
<dbReference type="EMBL" id="CP029754">
    <property type="protein sequence ID" value="QDD69823.1"/>
    <property type="molecule type" value="Genomic_DNA"/>
</dbReference>
<dbReference type="RefSeq" id="WP_139962088.1">
    <property type="nucleotide sequence ID" value="NZ_CP029754.1"/>
</dbReference>
<accession>A0A5B8ED88</accession>
<protein>
    <recommendedName>
        <fullName evidence="2">S-layer protein C-terminal domain-containing protein</fullName>
    </recommendedName>
</protein>
<dbReference type="Pfam" id="PF03217">
    <property type="entry name" value="SlpA"/>
    <property type="match status" value="1"/>
</dbReference>
<evidence type="ECO:0000313" key="3">
    <source>
        <dbReference type="EMBL" id="QDD69823.1"/>
    </source>
</evidence>
<evidence type="ECO:0000313" key="4">
    <source>
        <dbReference type="Proteomes" id="UP000312326"/>
    </source>
</evidence>
<feature type="chain" id="PRO_5022781738" description="S-layer protein C-terminal domain-containing protein" evidence="1">
    <location>
        <begin position="31"/>
        <end position="240"/>
    </location>
</feature>
<name>A0A5B8ED88_LACAM</name>
<feature type="domain" description="S-layer protein C-terminal" evidence="2">
    <location>
        <begin position="28"/>
        <end position="68"/>
    </location>
</feature>
<dbReference type="Proteomes" id="UP000312326">
    <property type="component" value="Chromosome"/>
</dbReference>
<dbReference type="AlphaFoldDB" id="A0A5B8ED88"/>